<dbReference type="PANTHER" id="PTHR42774">
    <property type="entry name" value="PHOSPHOTRANSFERASE SYSTEM TRANSPORT PROTEIN"/>
    <property type="match status" value="1"/>
</dbReference>
<name>A0A2G4T210_RHIZD</name>
<feature type="domain" description="Carbohydrate kinase PfkB" evidence="3">
    <location>
        <begin position="223"/>
        <end position="296"/>
    </location>
</feature>
<dbReference type="Pfam" id="PF00294">
    <property type="entry name" value="PfkB"/>
    <property type="match status" value="2"/>
</dbReference>
<keyword evidence="2 4" id="KW-0418">Kinase</keyword>
<dbReference type="STRING" id="1340429.A0A2G4T210"/>
<dbReference type="InterPro" id="IPR052562">
    <property type="entry name" value="Ketohexokinase-related"/>
</dbReference>
<dbReference type="InterPro" id="IPR029056">
    <property type="entry name" value="Ribokinase-like"/>
</dbReference>
<dbReference type="GO" id="GO:0016301">
    <property type="term" value="F:kinase activity"/>
    <property type="evidence" value="ECO:0007669"/>
    <property type="project" value="UniProtKB-KW"/>
</dbReference>
<evidence type="ECO:0000313" key="4">
    <source>
        <dbReference type="EMBL" id="PHZ15051.1"/>
    </source>
</evidence>
<dbReference type="RefSeq" id="XP_023468759.1">
    <property type="nucleotide sequence ID" value="XM_023606366.1"/>
</dbReference>
<sequence>MATDSNILLVGQVYLDTILTVDNFPEEDSKLRATDVQQRRGGNCLNTAEVLCQFPKTNTFLMSALGPKDTCDTLLSQLEAKGITTSACLFRKEPTPSSYIIQSKQTGTRTIISANTIQDITKDEFIQKIETIKARFSWIHFEGRNVEEAAAQIDWLESISSHEGWRSRLTISVELEKPDRPYIDMLLSRGDVVFFSKLYAEKRGYDDPSCFLRDYQTRCKSSAILFCTWGAKGATCLHHQNIFHSPALPIEQVVDTIGAGDTFIAGIICYLNQGYELDVALQCACHLASKKVSQYGFERLA</sequence>
<evidence type="ECO:0000256" key="1">
    <source>
        <dbReference type="ARBA" id="ARBA00022679"/>
    </source>
</evidence>
<evidence type="ECO:0000313" key="5">
    <source>
        <dbReference type="Proteomes" id="UP000242254"/>
    </source>
</evidence>
<organism evidence="4 5">
    <name type="scientific">Rhizopus microsporus ATCC 52813</name>
    <dbReference type="NCBI Taxonomy" id="1340429"/>
    <lineage>
        <taxon>Eukaryota</taxon>
        <taxon>Fungi</taxon>
        <taxon>Fungi incertae sedis</taxon>
        <taxon>Mucoromycota</taxon>
        <taxon>Mucoromycotina</taxon>
        <taxon>Mucoromycetes</taxon>
        <taxon>Mucorales</taxon>
        <taxon>Mucorineae</taxon>
        <taxon>Rhizopodaceae</taxon>
        <taxon>Rhizopus</taxon>
    </lineage>
</organism>
<dbReference type="GeneID" id="35437356"/>
<dbReference type="InterPro" id="IPR002173">
    <property type="entry name" value="Carboh/pur_kinase_PfkB_CS"/>
</dbReference>
<reference evidence="4 5" key="1">
    <citation type="journal article" date="2016" name="Proc. Natl. Acad. Sci. U.S.A.">
        <title>Lipid metabolic changes in an early divergent fungus govern the establishment of a mutualistic symbiosis with endobacteria.</title>
        <authorList>
            <person name="Lastovetsky O.A."/>
            <person name="Gaspar M.L."/>
            <person name="Mondo S.J."/>
            <person name="LaButti K.M."/>
            <person name="Sandor L."/>
            <person name="Grigoriev I.V."/>
            <person name="Henry S.A."/>
            <person name="Pawlowska T.E."/>
        </authorList>
    </citation>
    <scope>NUCLEOTIDE SEQUENCE [LARGE SCALE GENOMIC DNA]</scope>
    <source>
        <strain evidence="4 5">ATCC 52813</strain>
    </source>
</reference>
<dbReference type="AlphaFoldDB" id="A0A2G4T210"/>
<dbReference type="Proteomes" id="UP000242254">
    <property type="component" value="Unassembled WGS sequence"/>
</dbReference>
<evidence type="ECO:0000259" key="3">
    <source>
        <dbReference type="Pfam" id="PF00294"/>
    </source>
</evidence>
<dbReference type="PROSITE" id="PS00584">
    <property type="entry name" value="PFKB_KINASES_2"/>
    <property type="match status" value="1"/>
</dbReference>
<dbReference type="SUPFAM" id="SSF53613">
    <property type="entry name" value="Ribokinase-like"/>
    <property type="match status" value="1"/>
</dbReference>
<feature type="domain" description="Carbohydrate kinase PfkB" evidence="3">
    <location>
        <begin position="6"/>
        <end position="132"/>
    </location>
</feature>
<dbReference type="InterPro" id="IPR011611">
    <property type="entry name" value="PfkB_dom"/>
</dbReference>
<dbReference type="PANTHER" id="PTHR42774:SF3">
    <property type="entry name" value="KETOHEXOKINASE"/>
    <property type="match status" value="1"/>
</dbReference>
<accession>A0A2G4T210</accession>
<evidence type="ECO:0000256" key="2">
    <source>
        <dbReference type="ARBA" id="ARBA00022777"/>
    </source>
</evidence>
<proteinExistence type="predicted"/>
<gene>
    <name evidence="4" type="ORF">RHIMIDRAFT_199353</name>
</gene>
<dbReference type="EMBL" id="KZ303845">
    <property type="protein sequence ID" value="PHZ15051.1"/>
    <property type="molecule type" value="Genomic_DNA"/>
</dbReference>
<keyword evidence="5" id="KW-1185">Reference proteome</keyword>
<protein>
    <submittedName>
        <fullName evidence="4">Ribokinase-like protein</fullName>
    </submittedName>
</protein>
<dbReference type="Gene3D" id="3.40.1190.20">
    <property type="match status" value="1"/>
</dbReference>
<keyword evidence="1" id="KW-0808">Transferase</keyword>